<dbReference type="OrthoDB" id="8934037at2759"/>
<dbReference type="PROSITE" id="PS00408">
    <property type="entry name" value="CONNEXINS_2"/>
    <property type="match status" value="1"/>
</dbReference>
<reference evidence="13 15" key="3">
    <citation type="journal article" date="2014" name="Nature">
        <title>Elephant shark genome provides unique insights into gnathostome evolution.</title>
        <authorList>
            <consortium name="International Elephant Shark Genome Sequencing Consortium"/>
            <person name="Venkatesh B."/>
            <person name="Lee A.P."/>
            <person name="Ravi V."/>
            <person name="Maurya A.K."/>
            <person name="Lian M.M."/>
            <person name="Swann J.B."/>
            <person name="Ohta Y."/>
            <person name="Flajnik M.F."/>
            <person name="Sutoh Y."/>
            <person name="Kasahara M."/>
            <person name="Hoon S."/>
            <person name="Gangu V."/>
            <person name="Roy S.W."/>
            <person name="Irimia M."/>
            <person name="Korzh V."/>
            <person name="Kondrychyn I."/>
            <person name="Lim Z.W."/>
            <person name="Tay B.H."/>
            <person name="Tohari S."/>
            <person name="Kong K.W."/>
            <person name="Ho S."/>
            <person name="Lorente-Galdos B."/>
            <person name="Quilez J."/>
            <person name="Marques-Bonet T."/>
            <person name="Raney B.J."/>
            <person name="Ingham P.W."/>
            <person name="Tay A."/>
            <person name="Hillier L.W."/>
            <person name="Minx P."/>
            <person name="Boehm T."/>
            <person name="Wilson R.K."/>
            <person name="Brenner S."/>
            <person name="Warren W.C."/>
        </authorList>
    </citation>
    <scope>NUCLEOTIDE SEQUENCE</scope>
    <source>
        <tissue evidence="13">Brain</tissue>
    </source>
</reference>
<feature type="domain" description="Connexin cysteine-rich" evidence="12">
    <location>
        <begin position="149"/>
        <end position="216"/>
    </location>
</feature>
<reference evidence="14" key="4">
    <citation type="submission" date="2025-05" db="UniProtKB">
        <authorList>
            <consortium name="Ensembl"/>
        </authorList>
    </citation>
    <scope>IDENTIFICATION</scope>
</reference>
<accession>V9KQ01</accession>
<reference evidence="15" key="2">
    <citation type="journal article" date="2007" name="PLoS Biol.">
        <title>Survey sequencing and comparative analysis of the elephant shark (Callorhinchus milii) genome.</title>
        <authorList>
            <person name="Venkatesh B."/>
            <person name="Kirkness E.F."/>
            <person name="Loh Y.H."/>
            <person name="Halpern A.L."/>
            <person name="Lee A.P."/>
            <person name="Johnson J."/>
            <person name="Dandona N."/>
            <person name="Viswanathan L.D."/>
            <person name="Tay A."/>
            <person name="Venter J.C."/>
            <person name="Strausberg R.L."/>
            <person name="Brenner S."/>
        </authorList>
    </citation>
    <scope>NUCLEOTIDE SEQUENCE [LARGE SCALE GENOMIC DNA]</scope>
</reference>
<feature type="transmembrane region" description="Helical" evidence="10">
    <location>
        <begin position="77"/>
        <end position="97"/>
    </location>
</feature>
<dbReference type="Ensembl" id="ENSCMIT00000041353.1">
    <property type="protein sequence ID" value="ENSCMIP00000040777.1"/>
    <property type="gene ID" value="ENSCMIG00000016998.1"/>
</dbReference>
<dbReference type="Pfam" id="PF00029">
    <property type="entry name" value="Connexin"/>
    <property type="match status" value="1"/>
</dbReference>
<keyword evidence="3" id="KW-1003">Cell membrane</keyword>
<comment type="subcellular location">
    <subcellularLocation>
        <location evidence="1">Cell junction</location>
        <location evidence="1">Gap junction</location>
    </subcellularLocation>
    <subcellularLocation>
        <location evidence="2 9">Cell membrane</location>
        <topology evidence="2 9">Multi-pass membrane protein</topology>
    </subcellularLocation>
</comment>
<evidence type="ECO:0000256" key="5">
    <source>
        <dbReference type="ARBA" id="ARBA00022868"/>
    </source>
</evidence>
<protein>
    <recommendedName>
        <fullName evidence="9">Gap junction protein</fullName>
    </recommendedName>
</protein>
<evidence type="ECO:0000256" key="7">
    <source>
        <dbReference type="ARBA" id="ARBA00022989"/>
    </source>
</evidence>
<dbReference type="SMART" id="SM00037">
    <property type="entry name" value="CNX"/>
    <property type="match status" value="1"/>
</dbReference>
<feature type="transmembrane region" description="Helical" evidence="10">
    <location>
        <begin position="136"/>
        <end position="161"/>
    </location>
</feature>
<sequence length="240" mass="27502">MNWQGFYAVLIGVNRHSTGIGRIWLSVLFIFRIMVLVVAAESVWGDEKTGFTCNTQQPGCNSVCYDQFFPISHVRLWSLQLIMVSTPALLVAMHVAHKHHVDKKLFRLKQLSGQSVGEKDIEHLARRKVHITGSLWWTYVISVIFRVIFEAAFLYIFYLIYPGFRMIRLVKCDAPPCPNTVDCFVSRPTEKTIFTIFMLVVSGVCVLLNIAEAGYLIFKACLRQFQKDEPRPGKSTFYGR</sequence>
<evidence type="ECO:0000256" key="9">
    <source>
        <dbReference type="RuleBase" id="RU000630"/>
    </source>
</evidence>
<dbReference type="RefSeq" id="XP_007892285.1">
    <property type="nucleotide sequence ID" value="XM_007894094.2"/>
</dbReference>
<dbReference type="InterPro" id="IPR000500">
    <property type="entry name" value="Connexin"/>
</dbReference>
<dbReference type="CTD" id="114405"/>
<dbReference type="InterPro" id="IPR017990">
    <property type="entry name" value="Connexin_CS"/>
</dbReference>
<keyword evidence="15" id="KW-1185">Reference proteome</keyword>
<name>V9KQ01_CALMI</name>
<evidence type="ECO:0000259" key="11">
    <source>
        <dbReference type="SMART" id="SM00037"/>
    </source>
</evidence>
<dbReference type="PRINTS" id="PR00206">
    <property type="entry name" value="CONNEXIN"/>
</dbReference>
<feature type="transmembrane region" description="Helical" evidence="10">
    <location>
        <begin position="193"/>
        <end position="218"/>
    </location>
</feature>
<feature type="transmembrane region" description="Helical" evidence="10">
    <location>
        <begin position="21"/>
        <end position="40"/>
    </location>
</feature>
<keyword evidence="7 10" id="KW-1133">Transmembrane helix</keyword>
<dbReference type="InterPro" id="IPR038359">
    <property type="entry name" value="Connexin_N_sf"/>
</dbReference>
<comment type="similarity">
    <text evidence="9">Belongs to the connexin family.</text>
</comment>
<keyword evidence="6" id="KW-0965">Cell junction</keyword>
<dbReference type="GO" id="GO:0005243">
    <property type="term" value="F:gap junction channel activity"/>
    <property type="evidence" value="ECO:0007669"/>
    <property type="project" value="TreeGrafter"/>
</dbReference>
<evidence type="ECO:0000256" key="10">
    <source>
        <dbReference type="SAM" id="Phobius"/>
    </source>
</evidence>
<dbReference type="InterPro" id="IPR019570">
    <property type="entry name" value="Connexin_CCC"/>
</dbReference>
<dbReference type="GeneID" id="103179032"/>
<dbReference type="GeneTree" id="ENSGT01030000234513"/>
<comment type="subunit">
    <text evidence="9">A connexon is composed of a hexamer of connexins.</text>
</comment>
<evidence type="ECO:0000313" key="15">
    <source>
        <dbReference type="Proteomes" id="UP000314986"/>
    </source>
</evidence>
<evidence type="ECO:0000256" key="3">
    <source>
        <dbReference type="ARBA" id="ARBA00022475"/>
    </source>
</evidence>
<dbReference type="EMBL" id="JW867883">
    <property type="protein sequence ID" value="AFP00401.1"/>
    <property type="molecule type" value="mRNA"/>
</dbReference>
<dbReference type="Proteomes" id="UP000314986">
    <property type="component" value="Unassembled WGS sequence"/>
</dbReference>
<dbReference type="RefSeq" id="XP_007892286.1">
    <property type="nucleotide sequence ID" value="XM_007894095.2"/>
</dbReference>
<feature type="domain" description="Connexin N-terminal" evidence="11">
    <location>
        <begin position="42"/>
        <end position="75"/>
    </location>
</feature>
<dbReference type="PANTHER" id="PTHR11984">
    <property type="entry name" value="CONNEXIN"/>
    <property type="match status" value="1"/>
</dbReference>
<dbReference type="PROSITE" id="PS00407">
    <property type="entry name" value="CONNEXINS_1"/>
    <property type="match status" value="1"/>
</dbReference>
<reference evidence="15" key="1">
    <citation type="journal article" date="2006" name="Science">
        <title>Ancient noncoding elements conserved in the human genome.</title>
        <authorList>
            <person name="Venkatesh B."/>
            <person name="Kirkness E.F."/>
            <person name="Loh Y.H."/>
            <person name="Halpern A.L."/>
            <person name="Lee A.P."/>
            <person name="Johnson J."/>
            <person name="Dandona N."/>
            <person name="Viswanathan L.D."/>
            <person name="Tay A."/>
            <person name="Venter J.C."/>
            <person name="Strausberg R.L."/>
            <person name="Brenner S."/>
        </authorList>
    </citation>
    <scope>NUCLEOTIDE SEQUENCE [LARGE SCALE GENOMIC DNA]</scope>
</reference>
<evidence type="ECO:0000313" key="14">
    <source>
        <dbReference type="Ensembl" id="ENSCMIP00000040777.1"/>
    </source>
</evidence>
<proteinExistence type="evidence at transcript level"/>
<keyword evidence="4 9" id="KW-0812">Transmembrane</keyword>
<evidence type="ECO:0000256" key="1">
    <source>
        <dbReference type="ARBA" id="ARBA00004610"/>
    </source>
</evidence>
<dbReference type="GO" id="GO:0007267">
    <property type="term" value="P:cell-cell signaling"/>
    <property type="evidence" value="ECO:0007669"/>
    <property type="project" value="TreeGrafter"/>
</dbReference>
<keyword evidence="5 9" id="KW-0303">Gap junction</keyword>
<evidence type="ECO:0000313" key="13">
    <source>
        <dbReference type="EMBL" id="AFP00401.1"/>
    </source>
</evidence>
<comment type="function">
    <text evidence="9">One gap junction consists of a cluster of closely packed pairs of transmembrane channels, the connexons, through which materials of low MW diffuse from one cell to a neighboring cell.</text>
</comment>
<dbReference type="SMART" id="SM01089">
    <property type="entry name" value="Connexin_CCC"/>
    <property type="match status" value="1"/>
</dbReference>
<dbReference type="PANTHER" id="PTHR11984:SF20">
    <property type="entry name" value="GAP JUNCTION BETA-1 PROTEIN"/>
    <property type="match status" value="1"/>
</dbReference>
<dbReference type="AlphaFoldDB" id="V9KQ01"/>
<dbReference type="FunFam" id="1.20.1440.80:FF:000001">
    <property type="entry name" value="Gap junction alpha-1"/>
    <property type="match status" value="1"/>
</dbReference>
<gene>
    <name evidence="14" type="primary">gjb1a</name>
</gene>
<dbReference type="Gene3D" id="1.20.1440.80">
    <property type="entry name" value="Gap junction channel protein cysteine-rich domain"/>
    <property type="match status" value="1"/>
</dbReference>
<organism evidence="13">
    <name type="scientific">Callorhinchus milii</name>
    <name type="common">Ghost shark</name>
    <dbReference type="NCBI Taxonomy" id="7868"/>
    <lineage>
        <taxon>Eukaryota</taxon>
        <taxon>Metazoa</taxon>
        <taxon>Chordata</taxon>
        <taxon>Craniata</taxon>
        <taxon>Vertebrata</taxon>
        <taxon>Chondrichthyes</taxon>
        <taxon>Holocephali</taxon>
        <taxon>Chimaeriformes</taxon>
        <taxon>Callorhinchidae</taxon>
        <taxon>Callorhinchus</taxon>
    </lineage>
</organism>
<evidence type="ECO:0000256" key="6">
    <source>
        <dbReference type="ARBA" id="ARBA00022949"/>
    </source>
</evidence>
<keyword evidence="8 10" id="KW-0472">Membrane</keyword>
<evidence type="ECO:0000259" key="12">
    <source>
        <dbReference type="SMART" id="SM01089"/>
    </source>
</evidence>
<evidence type="ECO:0000256" key="4">
    <source>
        <dbReference type="ARBA" id="ARBA00022692"/>
    </source>
</evidence>
<dbReference type="InterPro" id="IPR013092">
    <property type="entry name" value="Connexin_N"/>
</dbReference>
<dbReference type="GO" id="GO:0005922">
    <property type="term" value="C:connexin complex"/>
    <property type="evidence" value="ECO:0007669"/>
    <property type="project" value="InterPro"/>
</dbReference>
<evidence type="ECO:0000256" key="2">
    <source>
        <dbReference type="ARBA" id="ARBA00004651"/>
    </source>
</evidence>
<evidence type="ECO:0000256" key="8">
    <source>
        <dbReference type="ARBA" id="ARBA00023136"/>
    </source>
</evidence>